<gene>
    <name evidence="2" type="ORF">CDAR_35751</name>
</gene>
<proteinExistence type="predicted"/>
<keyword evidence="3" id="KW-1185">Reference proteome</keyword>
<comment type="caution">
    <text evidence="2">The sequence shown here is derived from an EMBL/GenBank/DDBJ whole genome shotgun (WGS) entry which is preliminary data.</text>
</comment>
<evidence type="ECO:0000256" key="1">
    <source>
        <dbReference type="SAM" id="Phobius"/>
    </source>
</evidence>
<evidence type="ECO:0000313" key="3">
    <source>
        <dbReference type="Proteomes" id="UP001054837"/>
    </source>
</evidence>
<protein>
    <submittedName>
        <fullName evidence="2">Uncharacterized protein</fullName>
    </submittedName>
</protein>
<keyword evidence="1" id="KW-0472">Membrane</keyword>
<accession>A0AAV4VCB9</accession>
<keyword evidence="1" id="KW-0812">Transmembrane</keyword>
<dbReference type="AlphaFoldDB" id="A0AAV4VCB9"/>
<organism evidence="2 3">
    <name type="scientific">Caerostris darwini</name>
    <dbReference type="NCBI Taxonomy" id="1538125"/>
    <lineage>
        <taxon>Eukaryota</taxon>
        <taxon>Metazoa</taxon>
        <taxon>Ecdysozoa</taxon>
        <taxon>Arthropoda</taxon>
        <taxon>Chelicerata</taxon>
        <taxon>Arachnida</taxon>
        <taxon>Araneae</taxon>
        <taxon>Araneomorphae</taxon>
        <taxon>Entelegynae</taxon>
        <taxon>Araneoidea</taxon>
        <taxon>Araneidae</taxon>
        <taxon>Caerostris</taxon>
    </lineage>
</organism>
<feature type="transmembrane region" description="Helical" evidence="1">
    <location>
        <begin position="31"/>
        <end position="50"/>
    </location>
</feature>
<dbReference type="Proteomes" id="UP001054837">
    <property type="component" value="Unassembled WGS sequence"/>
</dbReference>
<reference evidence="2 3" key="1">
    <citation type="submission" date="2021-06" db="EMBL/GenBank/DDBJ databases">
        <title>Caerostris darwini draft genome.</title>
        <authorList>
            <person name="Kono N."/>
            <person name="Arakawa K."/>
        </authorList>
    </citation>
    <scope>NUCLEOTIDE SEQUENCE [LARGE SCALE GENOMIC DNA]</scope>
</reference>
<keyword evidence="1" id="KW-1133">Transmembrane helix</keyword>
<name>A0AAV4VCB9_9ARAC</name>
<sequence length="106" mass="12379">MNLQSRPPDRREPEYHLYCNLWPFSTHLFPSLPLLCFMFYFSLLSTPLLMNPERKPSSQYFFPPSVHSTFIREKSLSGHFKIKDLKVPSSPLPVLLPPESRTVSIK</sequence>
<dbReference type="EMBL" id="BPLQ01012768">
    <property type="protein sequence ID" value="GIY67703.1"/>
    <property type="molecule type" value="Genomic_DNA"/>
</dbReference>
<evidence type="ECO:0000313" key="2">
    <source>
        <dbReference type="EMBL" id="GIY67703.1"/>
    </source>
</evidence>